<keyword evidence="2" id="KW-1185">Reference proteome</keyword>
<comment type="caution">
    <text evidence="1">The sequence shown here is derived from an EMBL/GenBank/DDBJ whole genome shotgun (WGS) entry which is preliminary data.</text>
</comment>
<accession>A0ACC2W722</accession>
<evidence type="ECO:0000313" key="2">
    <source>
        <dbReference type="Proteomes" id="UP001230649"/>
    </source>
</evidence>
<name>A0ACC2W722_9TREE</name>
<reference evidence="1" key="1">
    <citation type="submission" date="2023-04" db="EMBL/GenBank/DDBJ databases">
        <title>Draft Genome sequencing of Naganishia species isolated from polar environments using Oxford Nanopore Technology.</title>
        <authorList>
            <person name="Leo P."/>
            <person name="Venkateswaran K."/>
        </authorList>
    </citation>
    <scope>NUCLEOTIDE SEQUENCE</scope>
    <source>
        <strain evidence="1">MNA-CCFEE 5262</strain>
    </source>
</reference>
<evidence type="ECO:0000313" key="1">
    <source>
        <dbReference type="EMBL" id="KAJ9107105.1"/>
    </source>
</evidence>
<proteinExistence type="predicted"/>
<gene>
    <name evidence="1" type="ORF">QFC20_003830</name>
</gene>
<dbReference type="Proteomes" id="UP001230649">
    <property type="component" value="Unassembled WGS sequence"/>
</dbReference>
<organism evidence="1 2">
    <name type="scientific">Naganishia adeliensis</name>
    <dbReference type="NCBI Taxonomy" id="92952"/>
    <lineage>
        <taxon>Eukaryota</taxon>
        <taxon>Fungi</taxon>
        <taxon>Dikarya</taxon>
        <taxon>Basidiomycota</taxon>
        <taxon>Agaricomycotina</taxon>
        <taxon>Tremellomycetes</taxon>
        <taxon>Filobasidiales</taxon>
        <taxon>Filobasidiaceae</taxon>
        <taxon>Naganishia</taxon>
    </lineage>
</organism>
<sequence length="1480" mass="161669">MLIKAATHLRPILRLGVIQNPSIPTTSTLSPNAFTSNSTLSHLQSAATSAPNALSTVTPQHPGSGSSNGSWNAGSGSSNAGGKFGSGSGYAGYARAFVNGSSSSGSGGLISQLQNHQDETRLARRAVPGVEGERVKVLKDGRPLLRVVDVDAQERKRLTAFPSTQVEQRVTIVDVSEAMNVQSLSALTAKRAAQVDMDDVISIDGDEEPVPRSHRLNTRRAVRVKDRSSALWTVGIRAGQGIVVPVTSAQPIRLLTTSAAAKPTHAGSSADDSTLLPKSTHTVRRNSTASVVRPTTPVPRSQETELTDAERAMRSELDSRDRASAQRITDALHRGAHEEAMRLIAAYRSQDASPDGQPPYYTSRGYNVILSAMQAFRQPGQPISNILTTYNEMLERDLLPTIGTYSIVIQALLERDEEVDRAMKKVQRRRRWLEWEKRVVGAQGEMKEPTAATSEKRFAKRFAALEEHEKELEQLVTEKNYESAVKLFRAAIIYNRHRPFRVTSYLSLLGAAARRGDVETAIQVWGHHEGVKNSDQRKHEGAGARRSTAYANAREASGIKEVLQEFLEQERKGALADGRGCAGEQDEQAVMRTVNGLFSDVLHAYILSGQTDVALGLLDEMAQVSREDGVKPGSLPSLSSQAIARSVYSLATTGDFDRALQLVHDIEGKYATSLNANERKSATRQCAQFIVNEAISTSNVDVLKRAVELLSTGVEEHSTDAGDAFAATIQRTLLLVANEQPYPVDTVLHLLRVFDSPDVRAECGVSPRNGVPILFRACFEREPLRDALYVLQFFDKETHAGIGALSHDLWVRRSDLGALAADFEEALAITSMLARYGCYPSIADSLQLVKQYRTTANGSSVWTPARVSSLIKVFEGPAGAVEAEALHGEAARDYDLALDQLVKDLAAATSAGLKVDTLDLGRLLNIVSLRKGDEQAQSIMREAFGQDAIAPLLQPSSPHVSSEAGTEHFAPSETSTVPTSVAPTYRIEKRLSYTVDSHFGSKASMTPLASYAALKQALSQGVAAEPFVIGRLLQALARMGEESKVRELYAVAHEVIATALPAERQLAAWIQVEDFMLIAACHLGHLEQAGMHRARIIEQGMAPSADAYATMISSTKDTTDDASVARELWEESQRYGVKPHLYLYNTIISKLSKARKAEQAIEFFRNMKAEGLKPSSVTYGAVINACVRVGDVESATTLFEEMQNMPNFKPRVPPYNTMMQMHLQTQPSRELVLHYYNQMIQANVSPSAHTYKLLLDAYGTLQPIDLDAMQKIFDNLCKDRRVDVQGTHWASLIHAYGNVAGEPEKAIEIFESIPSHPSTLSKDIEPVCWEAVLNVLASAKMADRMEEYVARMQQQHVRRTAYVNNMLIRGYAAVGKLDKSREIFESMQDAVMGVAAPNNHPALLTSSGQSKPLTTAHTDVVFREPSTYEAMIRAELAAGNRTAASALCDRLESRMYPVAVTSRIRSLIDDPSSPAAGLRS</sequence>
<protein>
    <submittedName>
        <fullName evidence="1">Uncharacterized protein</fullName>
    </submittedName>
</protein>
<dbReference type="EMBL" id="JASBWS010000038">
    <property type="protein sequence ID" value="KAJ9107105.1"/>
    <property type="molecule type" value="Genomic_DNA"/>
</dbReference>